<dbReference type="InterPro" id="IPR036188">
    <property type="entry name" value="FAD/NAD-bd_sf"/>
</dbReference>
<dbReference type="Proteomes" id="UP000000263">
    <property type="component" value="Chromosome"/>
</dbReference>
<dbReference type="SUPFAM" id="SSF54373">
    <property type="entry name" value="FAD-linked reductases, C-terminal domain"/>
    <property type="match status" value="1"/>
</dbReference>
<evidence type="ECO:0000259" key="6">
    <source>
        <dbReference type="Pfam" id="PF01593"/>
    </source>
</evidence>
<comment type="cofactor">
    <cofactor evidence="1">
        <name>FAD</name>
        <dbReference type="ChEBI" id="CHEBI:57692"/>
    </cofactor>
</comment>
<dbReference type="Gene3D" id="3.50.50.60">
    <property type="entry name" value="FAD/NAD(P)-binding domain"/>
    <property type="match status" value="1"/>
</dbReference>
<dbReference type="Gene3D" id="3.90.660.10">
    <property type="match status" value="1"/>
</dbReference>
<feature type="domain" description="Amine oxidase" evidence="6">
    <location>
        <begin position="65"/>
        <end position="474"/>
    </location>
</feature>
<protein>
    <submittedName>
        <fullName evidence="7">Amine oxidase</fullName>
    </submittedName>
</protein>
<gene>
    <name evidence="7" type="ordered locus">Rcas_2074</name>
</gene>
<evidence type="ECO:0000256" key="2">
    <source>
        <dbReference type="ARBA" id="ARBA00023002"/>
    </source>
</evidence>
<name>A7NKZ0_ROSCS</name>
<dbReference type="HOGENOM" id="CLU_004498_10_3_0"/>
<sequence length="479" mass="51894">MLKLLLSALTSASLPACAGIPDPPDALRPTDVPGSIHPSAPPAQSTADVNTDPAARDVIIVGAGIAGLRAAQTLQQHGRRVLVLEGRNRIGGRIWTDESTGMPLDLGASWIHGTQGNPIATIADQLNATLIATTYDDVQRFDPTGNPLTNNLNDRIDALLERSFARARAHAEEQNSDISLQAALEAVLDQEPLDAHDLRLLNYAINTVFEHEYAADSSQLSMRHFDHQKELNGGDAIFGRGYRVIIDFLAHNLDIRSGHIVQRVAYADDGVTVVTAHGALRAHAALITVPLGVLQRGGIVFDPPLPSSKQRAIERMGMGLLNKCYLIFPEVFWGNTTLLGYVGERKGEWAEWLNLNTLLGIPVLLGFNAATFARTIEAQSDASIIQSAMRTLRIIYGTDIPQPVDYRMTRWAADPFASGSYSFLATGAAPNDYDTLAQPVGKRLFFAGEHTHRDYPATVHGAYLSGERAANEMLSTNDA</sequence>
<dbReference type="EMBL" id="CP000804">
    <property type="protein sequence ID" value="ABU58160.1"/>
    <property type="molecule type" value="Genomic_DNA"/>
</dbReference>
<dbReference type="InterPro" id="IPR001613">
    <property type="entry name" value="Flavin_amine_oxidase"/>
</dbReference>
<feature type="region of interest" description="Disordered" evidence="4">
    <location>
        <begin position="18"/>
        <end position="49"/>
    </location>
</feature>
<dbReference type="PANTHER" id="PTHR10742:SF410">
    <property type="entry name" value="LYSINE-SPECIFIC HISTONE DEMETHYLASE 2"/>
    <property type="match status" value="1"/>
</dbReference>
<accession>A7NKZ0</accession>
<dbReference type="PANTHER" id="PTHR10742">
    <property type="entry name" value="FLAVIN MONOAMINE OXIDASE"/>
    <property type="match status" value="1"/>
</dbReference>
<evidence type="ECO:0000256" key="5">
    <source>
        <dbReference type="SAM" id="SignalP"/>
    </source>
</evidence>
<keyword evidence="8" id="KW-1185">Reference proteome</keyword>
<dbReference type="InterPro" id="IPR002937">
    <property type="entry name" value="Amino_oxidase"/>
</dbReference>
<evidence type="ECO:0000256" key="4">
    <source>
        <dbReference type="SAM" id="MobiDB-lite"/>
    </source>
</evidence>
<feature type="signal peptide" evidence="5">
    <location>
        <begin position="1"/>
        <end position="18"/>
    </location>
</feature>
<dbReference type="AlphaFoldDB" id="A7NKZ0"/>
<dbReference type="SUPFAM" id="SSF51905">
    <property type="entry name" value="FAD/NAD(P)-binding domain"/>
    <property type="match status" value="1"/>
</dbReference>
<evidence type="ECO:0000313" key="7">
    <source>
        <dbReference type="EMBL" id="ABU58160.1"/>
    </source>
</evidence>
<reference evidence="7 8" key="1">
    <citation type="submission" date="2007-08" db="EMBL/GenBank/DDBJ databases">
        <title>Complete sequence of Roseiflexus castenholzii DSM 13941.</title>
        <authorList>
            <consortium name="US DOE Joint Genome Institute"/>
            <person name="Copeland A."/>
            <person name="Lucas S."/>
            <person name="Lapidus A."/>
            <person name="Barry K."/>
            <person name="Glavina del Rio T."/>
            <person name="Dalin E."/>
            <person name="Tice H."/>
            <person name="Pitluck S."/>
            <person name="Thompson L.S."/>
            <person name="Brettin T."/>
            <person name="Bruce D."/>
            <person name="Detter J.C."/>
            <person name="Han C."/>
            <person name="Tapia R."/>
            <person name="Schmutz J."/>
            <person name="Larimer F."/>
            <person name="Land M."/>
            <person name="Hauser L."/>
            <person name="Kyrpides N."/>
            <person name="Mikhailova N."/>
            <person name="Bryant D.A."/>
            <person name="Hanada S."/>
            <person name="Tsukatani Y."/>
            <person name="Richardson P."/>
        </authorList>
    </citation>
    <scope>NUCLEOTIDE SEQUENCE [LARGE SCALE GENOMIC DNA]</scope>
    <source>
        <strain evidence="8">DSM 13941 / HLO8</strain>
    </source>
</reference>
<dbReference type="Pfam" id="PF01593">
    <property type="entry name" value="Amino_oxidase"/>
    <property type="match status" value="1"/>
</dbReference>
<dbReference type="STRING" id="383372.Rcas_2074"/>
<evidence type="ECO:0000313" key="8">
    <source>
        <dbReference type="Proteomes" id="UP000000263"/>
    </source>
</evidence>
<dbReference type="KEGG" id="rca:Rcas_2074"/>
<dbReference type="InterPro" id="IPR050281">
    <property type="entry name" value="Flavin_monoamine_oxidase"/>
</dbReference>
<feature type="chain" id="PRO_5002713890" evidence="5">
    <location>
        <begin position="19"/>
        <end position="479"/>
    </location>
</feature>
<feature type="binding site" evidence="3">
    <location>
        <position position="261"/>
    </location>
    <ligand>
        <name>FAD</name>
        <dbReference type="ChEBI" id="CHEBI:57692"/>
    </ligand>
</feature>
<keyword evidence="5" id="KW-0732">Signal</keyword>
<dbReference type="eggNOG" id="COG1231">
    <property type="taxonomic scope" value="Bacteria"/>
</dbReference>
<evidence type="ECO:0000256" key="1">
    <source>
        <dbReference type="ARBA" id="ARBA00001974"/>
    </source>
</evidence>
<feature type="binding site" evidence="3">
    <location>
        <position position="367"/>
    </location>
    <ligand>
        <name>substrate</name>
    </ligand>
</feature>
<dbReference type="PRINTS" id="PR00757">
    <property type="entry name" value="AMINEOXDASEF"/>
</dbReference>
<organism evidence="7 8">
    <name type="scientific">Roseiflexus castenholzii (strain DSM 13941 / HLO8)</name>
    <dbReference type="NCBI Taxonomy" id="383372"/>
    <lineage>
        <taxon>Bacteria</taxon>
        <taxon>Bacillati</taxon>
        <taxon>Chloroflexota</taxon>
        <taxon>Chloroflexia</taxon>
        <taxon>Chloroflexales</taxon>
        <taxon>Roseiflexineae</taxon>
        <taxon>Roseiflexaceae</taxon>
        <taxon>Roseiflexus</taxon>
    </lineage>
</organism>
<keyword evidence="2" id="KW-0560">Oxidoreductase</keyword>
<dbReference type="GO" id="GO:0016491">
    <property type="term" value="F:oxidoreductase activity"/>
    <property type="evidence" value="ECO:0007669"/>
    <property type="project" value="UniProtKB-KW"/>
</dbReference>
<proteinExistence type="predicted"/>
<evidence type="ECO:0000256" key="3">
    <source>
        <dbReference type="PIRSR" id="PIRSR601613-1"/>
    </source>
</evidence>